<gene>
    <name evidence="1" type="ORF">Bpfe_019931</name>
</gene>
<comment type="caution">
    <text evidence="1">The sequence shown here is derived from an EMBL/GenBank/DDBJ whole genome shotgun (WGS) entry which is preliminary data.</text>
</comment>
<dbReference type="Proteomes" id="UP001233172">
    <property type="component" value="Unassembled WGS sequence"/>
</dbReference>
<protein>
    <submittedName>
        <fullName evidence="1">Uncharacterized protein</fullName>
    </submittedName>
</protein>
<name>A0AAD8B9R1_BIOPF</name>
<organism evidence="1 2">
    <name type="scientific">Biomphalaria pfeifferi</name>
    <name type="common">Bloodfluke planorb</name>
    <name type="synonym">Freshwater snail</name>
    <dbReference type="NCBI Taxonomy" id="112525"/>
    <lineage>
        <taxon>Eukaryota</taxon>
        <taxon>Metazoa</taxon>
        <taxon>Spiralia</taxon>
        <taxon>Lophotrochozoa</taxon>
        <taxon>Mollusca</taxon>
        <taxon>Gastropoda</taxon>
        <taxon>Heterobranchia</taxon>
        <taxon>Euthyneura</taxon>
        <taxon>Panpulmonata</taxon>
        <taxon>Hygrophila</taxon>
        <taxon>Lymnaeoidea</taxon>
        <taxon>Planorbidae</taxon>
        <taxon>Biomphalaria</taxon>
    </lineage>
</organism>
<dbReference type="AlphaFoldDB" id="A0AAD8B9R1"/>
<evidence type="ECO:0000313" key="1">
    <source>
        <dbReference type="EMBL" id="KAK0050594.1"/>
    </source>
</evidence>
<keyword evidence="2" id="KW-1185">Reference proteome</keyword>
<dbReference type="EMBL" id="JASAOG010000112">
    <property type="protein sequence ID" value="KAK0050594.1"/>
    <property type="molecule type" value="Genomic_DNA"/>
</dbReference>
<sequence>MTCRSASRAPRCARSCLPSGSPTHAVCSSATYCQTQNECVVALSLPCPKGNRSTQAQAAQFVDITLWYGK</sequence>
<reference evidence="1" key="2">
    <citation type="submission" date="2023-04" db="EMBL/GenBank/DDBJ databases">
        <authorList>
            <person name="Bu L."/>
            <person name="Lu L."/>
            <person name="Laidemitt M.R."/>
            <person name="Zhang S.M."/>
            <person name="Mutuku M."/>
            <person name="Mkoji G."/>
            <person name="Steinauer M."/>
            <person name="Loker E.S."/>
        </authorList>
    </citation>
    <scope>NUCLEOTIDE SEQUENCE</scope>
    <source>
        <strain evidence="1">KasaAsao</strain>
        <tissue evidence="1">Whole Snail</tissue>
    </source>
</reference>
<accession>A0AAD8B9R1</accession>
<proteinExistence type="predicted"/>
<reference evidence="1" key="1">
    <citation type="journal article" date="2023" name="PLoS Negl. Trop. Dis.">
        <title>A genome sequence for Biomphalaria pfeifferi, the major vector snail for the human-infecting parasite Schistosoma mansoni.</title>
        <authorList>
            <person name="Bu L."/>
            <person name="Lu L."/>
            <person name="Laidemitt M.R."/>
            <person name="Zhang S.M."/>
            <person name="Mutuku M."/>
            <person name="Mkoji G."/>
            <person name="Steinauer M."/>
            <person name="Loker E.S."/>
        </authorList>
    </citation>
    <scope>NUCLEOTIDE SEQUENCE</scope>
    <source>
        <strain evidence="1">KasaAsao</strain>
    </source>
</reference>
<evidence type="ECO:0000313" key="2">
    <source>
        <dbReference type="Proteomes" id="UP001233172"/>
    </source>
</evidence>